<reference evidence="1" key="2">
    <citation type="submission" date="2023-06" db="EMBL/GenBank/DDBJ databases">
        <authorList>
            <consortium name="Lawrence Berkeley National Laboratory"/>
            <person name="Haridas S."/>
            <person name="Hensen N."/>
            <person name="Bonometti L."/>
            <person name="Westerberg I."/>
            <person name="Brannstrom I.O."/>
            <person name="Guillou S."/>
            <person name="Cros-Aarteil S."/>
            <person name="Calhoun S."/>
            <person name="Kuo A."/>
            <person name="Mondo S."/>
            <person name="Pangilinan J."/>
            <person name="Riley R."/>
            <person name="Labutti K."/>
            <person name="Andreopoulos B."/>
            <person name="Lipzen A."/>
            <person name="Chen C."/>
            <person name="Yanf M."/>
            <person name="Daum C."/>
            <person name="Ng V."/>
            <person name="Clum A."/>
            <person name="Steindorff A."/>
            <person name="Ohm R."/>
            <person name="Martin F."/>
            <person name="Silar P."/>
            <person name="Natvig D."/>
            <person name="Lalanne C."/>
            <person name="Gautier V."/>
            <person name="Ament-Velasquez S.L."/>
            <person name="Kruys A."/>
            <person name="Hutchinson M.I."/>
            <person name="Powell A.J."/>
            <person name="Barry K."/>
            <person name="Miller A.N."/>
            <person name="Grigoriev I.V."/>
            <person name="Debuchy R."/>
            <person name="Gladieux P."/>
            <person name="Thoren M.H."/>
            <person name="Johannesson H."/>
        </authorList>
    </citation>
    <scope>NUCLEOTIDE SEQUENCE</scope>
    <source>
        <strain evidence="1">CBS 168.71</strain>
    </source>
</reference>
<gene>
    <name evidence="1" type="ORF">B0H64DRAFT_415359</name>
</gene>
<reference evidence="1" key="1">
    <citation type="journal article" date="2023" name="Mol. Phylogenet. Evol.">
        <title>Genome-scale phylogeny and comparative genomics of the fungal order Sordariales.</title>
        <authorList>
            <person name="Hensen N."/>
            <person name="Bonometti L."/>
            <person name="Westerberg I."/>
            <person name="Brannstrom I.O."/>
            <person name="Guillou S."/>
            <person name="Cros-Aarteil S."/>
            <person name="Calhoun S."/>
            <person name="Haridas S."/>
            <person name="Kuo A."/>
            <person name="Mondo S."/>
            <person name="Pangilinan J."/>
            <person name="Riley R."/>
            <person name="LaButti K."/>
            <person name="Andreopoulos B."/>
            <person name="Lipzen A."/>
            <person name="Chen C."/>
            <person name="Yan M."/>
            <person name="Daum C."/>
            <person name="Ng V."/>
            <person name="Clum A."/>
            <person name="Steindorff A."/>
            <person name="Ohm R.A."/>
            <person name="Martin F."/>
            <person name="Silar P."/>
            <person name="Natvig D.O."/>
            <person name="Lalanne C."/>
            <person name="Gautier V."/>
            <person name="Ament-Velasquez S.L."/>
            <person name="Kruys A."/>
            <person name="Hutchinson M.I."/>
            <person name="Powell A.J."/>
            <person name="Barry K."/>
            <person name="Miller A.N."/>
            <person name="Grigoriev I.V."/>
            <person name="Debuchy R."/>
            <person name="Gladieux P."/>
            <person name="Hiltunen Thoren M."/>
            <person name="Johannesson H."/>
        </authorList>
    </citation>
    <scope>NUCLEOTIDE SEQUENCE</scope>
    <source>
        <strain evidence="1">CBS 168.71</strain>
    </source>
</reference>
<dbReference type="PANTHER" id="PTHR38111:SF9">
    <property type="entry name" value="ZN(2)-C6 FUNGAL-TYPE DOMAIN-CONTAINING PROTEIN"/>
    <property type="match status" value="1"/>
</dbReference>
<dbReference type="Proteomes" id="UP001278766">
    <property type="component" value="Unassembled WGS sequence"/>
</dbReference>
<organism evidence="1 2">
    <name type="scientific">Chaetomium fimeti</name>
    <dbReference type="NCBI Taxonomy" id="1854472"/>
    <lineage>
        <taxon>Eukaryota</taxon>
        <taxon>Fungi</taxon>
        <taxon>Dikarya</taxon>
        <taxon>Ascomycota</taxon>
        <taxon>Pezizomycotina</taxon>
        <taxon>Sordariomycetes</taxon>
        <taxon>Sordariomycetidae</taxon>
        <taxon>Sordariales</taxon>
        <taxon>Chaetomiaceae</taxon>
        <taxon>Chaetomium</taxon>
    </lineage>
</organism>
<dbReference type="AlphaFoldDB" id="A0AAE0LV39"/>
<evidence type="ECO:0000313" key="1">
    <source>
        <dbReference type="EMBL" id="KAK3298816.1"/>
    </source>
</evidence>
<proteinExistence type="predicted"/>
<protein>
    <submittedName>
        <fullName evidence="1">Uncharacterized protein</fullName>
    </submittedName>
</protein>
<sequence length="437" mass="48176">MPSLPDWQNQFRGAVSRRVRGRLQTQRKEVSHARRLKPVALQAEPSLNDLILAIINNYVPEGDTFSPSSSVEPAPRICGSWVEVLPELVGNNTDKVLASAIRAFAASILSRGPKQRFTISEGLEAYNHALVSVNGALRSSYSNFPVSTAAAVLCLLLAELFHATSLGSWTAHLQGLAGLMQLARPEVYVSGIPHRLFVGARPALVVLAFSSRKASFLAKEEWKSIPFRETDPSPVQALMTEAVAIPSILERMDIGGDGAAEEALPAFEAVLARLDAWADGFRSSAPESSPLFWFQPSEDAKGSSIWFQNITVASALTHFWAFRVICLRNIDQLRMSCAPHDSSHIPDTSTCFEEAKRLSVMICQSIEYLMQDRMKLFGPTSVPLPFYTAYETFEAGGDRGKEELDWCRGILRNIQTRGYAFLPLYTGSKYSDMLVST</sequence>
<name>A0AAE0LV39_9PEZI</name>
<dbReference type="InterPro" id="IPR053178">
    <property type="entry name" value="Osmoadaptation_assoc"/>
</dbReference>
<comment type="caution">
    <text evidence="1">The sequence shown here is derived from an EMBL/GenBank/DDBJ whole genome shotgun (WGS) entry which is preliminary data.</text>
</comment>
<evidence type="ECO:0000313" key="2">
    <source>
        <dbReference type="Proteomes" id="UP001278766"/>
    </source>
</evidence>
<dbReference type="RefSeq" id="XP_062662330.1">
    <property type="nucleotide sequence ID" value="XM_062805097.1"/>
</dbReference>
<keyword evidence="2" id="KW-1185">Reference proteome</keyword>
<dbReference type="PANTHER" id="PTHR38111">
    <property type="entry name" value="ZN(2)-C6 FUNGAL-TYPE DOMAIN-CONTAINING PROTEIN-RELATED"/>
    <property type="match status" value="1"/>
</dbReference>
<dbReference type="EMBL" id="JAUEPN010000002">
    <property type="protein sequence ID" value="KAK3298816.1"/>
    <property type="molecule type" value="Genomic_DNA"/>
</dbReference>
<dbReference type="GeneID" id="87842045"/>
<accession>A0AAE0LV39</accession>